<evidence type="ECO:0000256" key="2">
    <source>
        <dbReference type="ARBA" id="ARBA00023125"/>
    </source>
</evidence>
<dbReference type="Pfam" id="PF14246">
    <property type="entry name" value="TetR_C_7"/>
    <property type="match status" value="1"/>
</dbReference>
<dbReference type="RefSeq" id="WP_128354476.1">
    <property type="nucleotide sequence ID" value="NZ_CP022987.1"/>
</dbReference>
<dbReference type="EMBL" id="CP022987">
    <property type="protein sequence ID" value="QAA93432.1"/>
    <property type="molecule type" value="Genomic_DNA"/>
</dbReference>
<dbReference type="Gene3D" id="1.10.357.10">
    <property type="entry name" value="Tetracycline Repressor, domain 2"/>
    <property type="match status" value="1"/>
</dbReference>
<dbReference type="PANTHER" id="PTHR30055:SF119">
    <property type="entry name" value="NALC"/>
    <property type="match status" value="1"/>
</dbReference>
<evidence type="ECO:0000313" key="7">
    <source>
        <dbReference type="Proteomes" id="UP000283474"/>
    </source>
</evidence>
<dbReference type="PRINTS" id="PR00455">
    <property type="entry name" value="HTHTETR"/>
</dbReference>
<dbReference type="OrthoDB" id="5523834at2"/>
<name>A0A410GAW7_9BURK</name>
<gene>
    <name evidence="6" type="ORF">CKA81_05985</name>
</gene>
<dbReference type="FunFam" id="1.10.10.60:FF:000141">
    <property type="entry name" value="TetR family transcriptional regulator"/>
    <property type="match status" value="1"/>
</dbReference>
<proteinExistence type="predicted"/>
<dbReference type="InterPro" id="IPR001647">
    <property type="entry name" value="HTH_TetR"/>
</dbReference>
<dbReference type="KEGG" id="pus:CKA81_05985"/>
<keyword evidence="1" id="KW-0805">Transcription regulation</keyword>
<evidence type="ECO:0000259" key="5">
    <source>
        <dbReference type="PROSITE" id="PS50977"/>
    </source>
</evidence>
<dbReference type="InterPro" id="IPR050109">
    <property type="entry name" value="HTH-type_TetR-like_transc_reg"/>
</dbReference>
<keyword evidence="2 4" id="KW-0238">DNA-binding</keyword>
<dbReference type="Proteomes" id="UP000283474">
    <property type="component" value="Chromosome"/>
</dbReference>
<dbReference type="AlphaFoldDB" id="A0A410GAW7"/>
<evidence type="ECO:0000256" key="4">
    <source>
        <dbReference type="PROSITE-ProRule" id="PRU00335"/>
    </source>
</evidence>
<keyword evidence="7" id="KW-1185">Reference proteome</keyword>
<dbReference type="SUPFAM" id="SSF46689">
    <property type="entry name" value="Homeodomain-like"/>
    <property type="match status" value="1"/>
</dbReference>
<dbReference type="InterPro" id="IPR009057">
    <property type="entry name" value="Homeodomain-like_sf"/>
</dbReference>
<evidence type="ECO:0000313" key="6">
    <source>
        <dbReference type="EMBL" id="QAA93432.1"/>
    </source>
</evidence>
<dbReference type="SUPFAM" id="SSF48498">
    <property type="entry name" value="Tetracyclin repressor-like, C-terminal domain"/>
    <property type="match status" value="1"/>
</dbReference>
<keyword evidence="3" id="KW-0804">Transcription</keyword>
<dbReference type="GO" id="GO:0000976">
    <property type="term" value="F:transcription cis-regulatory region binding"/>
    <property type="evidence" value="ECO:0007669"/>
    <property type="project" value="TreeGrafter"/>
</dbReference>
<protein>
    <recommendedName>
        <fullName evidence="5">HTH tetR-type domain-containing protein</fullName>
    </recommendedName>
</protein>
<dbReference type="InterPro" id="IPR039536">
    <property type="entry name" value="TetR_C_Proteobacteria"/>
</dbReference>
<dbReference type="PANTHER" id="PTHR30055">
    <property type="entry name" value="HTH-TYPE TRANSCRIPTIONAL REGULATOR RUTR"/>
    <property type="match status" value="1"/>
</dbReference>
<dbReference type="PROSITE" id="PS50977">
    <property type="entry name" value="HTH_TETR_2"/>
    <property type="match status" value="1"/>
</dbReference>
<dbReference type="InterPro" id="IPR036271">
    <property type="entry name" value="Tet_transcr_reg_TetR-rel_C_sf"/>
</dbReference>
<evidence type="ECO:0000256" key="3">
    <source>
        <dbReference type="ARBA" id="ARBA00023163"/>
    </source>
</evidence>
<accession>A0A410GAW7</accession>
<dbReference type="GO" id="GO:0003700">
    <property type="term" value="F:DNA-binding transcription factor activity"/>
    <property type="evidence" value="ECO:0007669"/>
    <property type="project" value="TreeGrafter"/>
</dbReference>
<evidence type="ECO:0000256" key="1">
    <source>
        <dbReference type="ARBA" id="ARBA00023015"/>
    </source>
</evidence>
<sequence length="203" mass="22561">MRTKSEERRDMILAVALEVFREVGFEAASMSQISARVGGSKGTLYSYFPSKEDLLLEAILHSAREHAQDVIELLQRKGDFPAQLHRFVTSLLKLVNAPETVETLRVAISVGGTTDIGRRFYEFGTLECWLAIGDVLRNEVEQGKLRQADPDMMASHLRCLCEADLIRNLLGAGDPLSDEDAKAKAQCIVDTFLKVYGVVESNE</sequence>
<dbReference type="Pfam" id="PF00440">
    <property type="entry name" value="TetR_N"/>
    <property type="match status" value="1"/>
</dbReference>
<organism evidence="6 7">
    <name type="scientific">Pollutimonas thiosulfatoxidans</name>
    <dbReference type="NCBI Taxonomy" id="2028345"/>
    <lineage>
        <taxon>Bacteria</taxon>
        <taxon>Pseudomonadati</taxon>
        <taxon>Pseudomonadota</taxon>
        <taxon>Betaproteobacteria</taxon>
        <taxon>Burkholderiales</taxon>
        <taxon>Alcaligenaceae</taxon>
        <taxon>Pollutimonas</taxon>
    </lineage>
</organism>
<reference evidence="6 7" key="1">
    <citation type="submission" date="2017-08" db="EMBL/GenBank/DDBJ databases">
        <authorList>
            <person name="Park S.-J."/>
            <person name="Kim H."/>
        </authorList>
    </citation>
    <scope>NUCLEOTIDE SEQUENCE [LARGE SCALE GENOMIC DNA]</scope>
    <source>
        <strain evidence="7">ye3</strain>
    </source>
</reference>
<feature type="DNA-binding region" description="H-T-H motif" evidence="4">
    <location>
        <begin position="29"/>
        <end position="48"/>
    </location>
</feature>
<feature type="domain" description="HTH tetR-type" evidence="5">
    <location>
        <begin position="6"/>
        <end position="66"/>
    </location>
</feature>